<keyword evidence="2" id="KW-1133">Transmembrane helix</keyword>
<reference evidence="3 4" key="1">
    <citation type="submission" date="2019-09" db="EMBL/GenBank/DDBJ databases">
        <title>Non-baumannii Acinetobacter spp. carrying blaNDM-1 isolated in China.</title>
        <authorList>
            <person name="Cui C."/>
            <person name="Chen C."/>
            <person name="Sun J."/>
            <person name="Liu Y."/>
        </authorList>
    </citation>
    <scope>NUCLEOTIDE SEQUENCE [LARGE SCALE GENOMIC DNA]</scope>
    <source>
        <strain evidence="3 4">B18</strain>
    </source>
</reference>
<evidence type="ECO:0000313" key="3">
    <source>
        <dbReference type="EMBL" id="QIC70750.1"/>
    </source>
</evidence>
<evidence type="ECO:0000313" key="4">
    <source>
        <dbReference type="Proteomes" id="UP000503440"/>
    </source>
</evidence>
<dbReference type="AlphaFoldDB" id="A0A6C0Y3V2"/>
<keyword evidence="2" id="KW-0472">Membrane</keyword>
<keyword evidence="1" id="KW-0175">Coiled coil</keyword>
<evidence type="ECO:0000256" key="2">
    <source>
        <dbReference type="SAM" id="Phobius"/>
    </source>
</evidence>
<evidence type="ECO:0000256" key="1">
    <source>
        <dbReference type="SAM" id="Coils"/>
    </source>
</evidence>
<accession>A0A6C0Y3V2</accession>
<feature type="transmembrane region" description="Helical" evidence="2">
    <location>
        <begin position="77"/>
        <end position="98"/>
    </location>
</feature>
<name>A0A6C0Y3V2_9GAMM</name>
<proteinExistence type="predicted"/>
<feature type="coiled-coil region" evidence="1">
    <location>
        <begin position="37"/>
        <end position="64"/>
    </location>
</feature>
<dbReference type="Proteomes" id="UP000503440">
    <property type="component" value="Chromosome"/>
</dbReference>
<sequence>MPENRPYNNNGWEGKIDSIHKDIRLILEHVARQTFINEHHENAIAKIQKELDSLELKVSGLENKSATQDGGLGVLRVLLGLCGGTVIAACIWVGASIIQINQTQSLMKEKVTRLEETIK</sequence>
<gene>
    <name evidence="3" type="ORF">FSC09_10145</name>
</gene>
<protein>
    <submittedName>
        <fullName evidence="3">Uncharacterized protein</fullName>
    </submittedName>
</protein>
<keyword evidence="2" id="KW-0812">Transmembrane</keyword>
<dbReference type="RefSeq" id="WP_163145998.1">
    <property type="nucleotide sequence ID" value="NZ_CP044455.1"/>
</dbReference>
<organism evidence="3 4">
    <name type="scientific">Acinetobacter indicus</name>
    <dbReference type="NCBI Taxonomy" id="756892"/>
    <lineage>
        <taxon>Bacteria</taxon>
        <taxon>Pseudomonadati</taxon>
        <taxon>Pseudomonadota</taxon>
        <taxon>Gammaproteobacteria</taxon>
        <taxon>Moraxellales</taxon>
        <taxon>Moraxellaceae</taxon>
        <taxon>Acinetobacter</taxon>
    </lineage>
</organism>
<dbReference type="EMBL" id="CP044455">
    <property type="protein sequence ID" value="QIC70750.1"/>
    <property type="molecule type" value="Genomic_DNA"/>
</dbReference>